<dbReference type="eggNOG" id="KOG1603">
    <property type="taxonomic scope" value="Eukaryota"/>
</dbReference>
<evidence type="ECO:0000256" key="2">
    <source>
        <dbReference type="ARBA" id="ARBA00022723"/>
    </source>
</evidence>
<evidence type="ECO:0000313" key="8">
    <source>
        <dbReference type="Proteomes" id="UP000017836"/>
    </source>
</evidence>
<evidence type="ECO:0000313" key="7">
    <source>
        <dbReference type="EMBL" id="ERN04658.1"/>
    </source>
</evidence>
<dbReference type="GO" id="GO:0046872">
    <property type="term" value="F:metal ion binding"/>
    <property type="evidence" value="ECO:0007669"/>
    <property type="project" value="UniProtKB-KW"/>
</dbReference>
<evidence type="ECO:0000256" key="1">
    <source>
        <dbReference type="ARBA" id="ARBA00022481"/>
    </source>
</evidence>
<protein>
    <recommendedName>
        <fullName evidence="6">HMA domain-containing protein</fullName>
    </recommendedName>
</protein>
<organism evidence="7 8">
    <name type="scientific">Amborella trichopoda</name>
    <dbReference type="NCBI Taxonomy" id="13333"/>
    <lineage>
        <taxon>Eukaryota</taxon>
        <taxon>Viridiplantae</taxon>
        <taxon>Streptophyta</taxon>
        <taxon>Embryophyta</taxon>
        <taxon>Tracheophyta</taxon>
        <taxon>Spermatophyta</taxon>
        <taxon>Magnoliopsida</taxon>
        <taxon>Amborellales</taxon>
        <taxon>Amborellaceae</taxon>
        <taxon>Amborella</taxon>
    </lineage>
</organism>
<dbReference type="PANTHER" id="PTHR45811:SF11">
    <property type="entry name" value="METAL-ASSOCIATED DOMAIN, PUTATIVE-RELATED"/>
    <property type="match status" value="1"/>
</dbReference>
<dbReference type="SUPFAM" id="SSF55008">
    <property type="entry name" value="HMA, heavy metal-associated domain"/>
    <property type="match status" value="1"/>
</dbReference>
<keyword evidence="2" id="KW-0479">Metal-binding</keyword>
<proteinExistence type="inferred from homology"/>
<feature type="domain" description="HMA" evidence="6">
    <location>
        <begin position="1"/>
        <end position="55"/>
    </location>
</feature>
<keyword evidence="1" id="KW-0488">Methylation</keyword>
<comment type="similarity">
    <text evidence="5">Belongs to the HIPP family.</text>
</comment>
<dbReference type="Gramene" id="ERN04658">
    <property type="protein sequence ID" value="ERN04658"/>
    <property type="gene ID" value="AMTR_s00076p00089510"/>
</dbReference>
<dbReference type="OMA" id="AIVCCRN"/>
<name>W1P9S6_AMBTC</name>
<dbReference type="EMBL" id="KI394182">
    <property type="protein sequence ID" value="ERN04658.1"/>
    <property type="molecule type" value="Genomic_DNA"/>
</dbReference>
<dbReference type="Pfam" id="PF00403">
    <property type="entry name" value="HMA"/>
    <property type="match status" value="1"/>
</dbReference>
<evidence type="ECO:0000256" key="5">
    <source>
        <dbReference type="ARBA" id="ARBA00024045"/>
    </source>
</evidence>
<evidence type="ECO:0000256" key="4">
    <source>
        <dbReference type="ARBA" id="ARBA00023289"/>
    </source>
</evidence>
<evidence type="ECO:0000259" key="6">
    <source>
        <dbReference type="PROSITE" id="PS50846"/>
    </source>
</evidence>
<dbReference type="PANTHER" id="PTHR45811">
    <property type="entry name" value="COPPER TRANSPORT PROTEIN FAMILY-RELATED"/>
    <property type="match status" value="1"/>
</dbReference>
<keyword evidence="3" id="KW-0449">Lipoprotein</keyword>
<dbReference type="InterPro" id="IPR006121">
    <property type="entry name" value="HMA_dom"/>
</dbReference>
<dbReference type="Gene3D" id="3.30.70.100">
    <property type="match status" value="1"/>
</dbReference>
<dbReference type="PROSITE" id="PS50846">
    <property type="entry name" value="HMA_2"/>
    <property type="match status" value="1"/>
</dbReference>
<evidence type="ECO:0000256" key="3">
    <source>
        <dbReference type="ARBA" id="ARBA00023288"/>
    </source>
</evidence>
<accession>W1P9S6</accession>
<dbReference type="InterPro" id="IPR051863">
    <property type="entry name" value="HIPP"/>
</dbReference>
<keyword evidence="8" id="KW-1185">Reference proteome</keyword>
<dbReference type="Proteomes" id="UP000017836">
    <property type="component" value="Unassembled WGS sequence"/>
</dbReference>
<keyword evidence="4" id="KW-0636">Prenylation</keyword>
<reference evidence="8" key="1">
    <citation type="journal article" date="2013" name="Science">
        <title>The Amborella genome and the evolution of flowering plants.</title>
        <authorList>
            <consortium name="Amborella Genome Project"/>
        </authorList>
    </citation>
    <scope>NUCLEOTIDE SEQUENCE [LARGE SCALE GENOMIC DNA]</scope>
</reference>
<dbReference type="AlphaFoldDB" id="W1P9S6"/>
<sequence>MTDEATKQKAMGTVAELYGIDSIVVDLKEQKITVVGEMDPVALTKKLRKLGSAEIITYGPAK</sequence>
<dbReference type="HOGENOM" id="CLU_092610_4_2_1"/>
<gene>
    <name evidence="7" type="ORF">AMTR_s00076p00089510</name>
</gene>
<dbReference type="InterPro" id="IPR036163">
    <property type="entry name" value="HMA_dom_sf"/>
</dbReference>